<dbReference type="InParanoid" id="A0A212QM41"/>
<accession>A0A212QM41</accession>
<gene>
    <name evidence="1" type="ORF">SAMN02746019_00025330</name>
</gene>
<dbReference type="OrthoDB" id="9842278at2"/>
<protein>
    <submittedName>
        <fullName evidence="1">Uncharacterized protein</fullName>
    </submittedName>
</protein>
<organism evidence="1 2">
    <name type="scientific">Thermoflexus hugenholtzii JAD2</name>
    <dbReference type="NCBI Taxonomy" id="877466"/>
    <lineage>
        <taxon>Bacteria</taxon>
        <taxon>Bacillati</taxon>
        <taxon>Chloroflexota</taxon>
        <taxon>Thermoflexia</taxon>
        <taxon>Thermoflexales</taxon>
        <taxon>Thermoflexaceae</taxon>
        <taxon>Thermoflexus</taxon>
    </lineage>
</organism>
<dbReference type="RefSeq" id="WP_088570358.1">
    <property type="nucleotide sequence ID" value="NZ_FYEK01000010.1"/>
</dbReference>
<dbReference type="Proteomes" id="UP000197025">
    <property type="component" value="Unassembled WGS sequence"/>
</dbReference>
<dbReference type="EMBL" id="FYEK01000010">
    <property type="protein sequence ID" value="SNB60460.1"/>
    <property type="molecule type" value="Genomic_DNA"/>
</dbReference>
<name>A0A212QM41_9CHLR</name>
<evidence type="ECO:0000313" key="2">
    <source>
        <dbReference type="Proteomes" id="UP000197025"/>
    </source>
</evidence>
<sequence>MNEEIWFEEPLLPPEAMVEETAKGLEKLAARDERRLAEEKSLDLAALQRAEDKAAAIRRYVEERARGVLRVHYPRYCLLAPEEAAHLQTAPSGLPPGALAQGKLYLVRLGIEFDVLPEAREAGWAYTEAWCRAYLFSPGSSAQPRLLDLYPQRLYEGGPTTVRVEAGLGLKAGIVGTQLGKLSADLHVGQVTPVTLGFFGEEERAPYWELRAKEKPILGVYHFWMIVEQPPGCGQVRLAVLGEGNLQARLFSIPVGPKERAWEKRESIPLAG</sequence>
<proteinExistence type="predicted"/>
<dbReference type="AlphaFoldDB" id="A0A212QM41"/>
<reference evidence="2" key="1">
    <citation type="submission" date="2017-06" db="EMBL/GenBank/DDBJ databases">
        <authorList>
            <person name="Varghese N."/>
            <person name="Submissions S."/>
        </authorList>
    </citation>
    <scope>NUCLEOTIDE SEQUENCE [LARGE SCALE GENOMIC DNA]</scope>
    <source>
        <strain evidence="2">JAD2</strain>
    </source>
</reference>
<evidence type="ECO:0000313" key="1">
    <source>
        <dbReference type="EMBL" id="SNB60460.1"/>
    </source>
</evidence>
<keyword evidence="2" id="KW-1185">Reference proteome</keyword>